<keyword evidence="2" id="KW-1185">Reference proteome</keyword>
<comment type="caution">
    <text evidence="1">The sequence shown here is derived from an EMBL/GenBank/DDBJ whole genome shotgun (WGS) entry which is preliminary data.</text>
</comment>
<dbReference type="Proteomes" id="UP000735302">
    <property type="component" value="Unassembled WGS sequence"/>
</dbReference>
<gene>
    <name evidence="1" type="ORF">PoB_000643100</name>
</gene>
<name>A0AAV3XYA1_9GAST</name>
<dbReference type="EMBL" id="BLXT01000744">
    <property type="protein sequence ID" value="GFN79925.1"/>
    <property type="molecule type" value="Genomic_DNA"/>
</dbReference>
<protein>
    <submittedName>
        <fullName evidence="1">Uncharacterized protein</fullName>
    </submittedName>
</protein>
<evidence type="ECO:0000313" key="1">
    <source>
        <dbReference type="EMBL" id="GFN79925.1"/>
    </source>
</evidence>
<organism evidence="1 2">
    <name type="scientific">Plakobranchus ocellatus</name>
    <dbReference type="NCBI Taxonomy" id="259542"/>
    <lineage>
        <taxon>Eukaryota</taxon>
        <taxon>Metazoa</taxon>
        <taxon>Spiralia</taxon>
        <taxon>Lophotrochozoa</taxon>
        <taxon>Mollusca</taxon>
        <taxon>Gastropoda</taxon>
        <taxon>Heterobranchia</taxon>
        <taxon>Euthyneura</taxon>
        <taxon>Panpulmonata</taxon>
        <taxon>Sacoglossa</taxon>
        <taxon>Placobranchoidea</taxon>
        <taxon>Plakobranchidae</taxon>
        <taxon>Plakobranchus</taxon>
    </lineage>
</organism>
<proteinExistence type="predicted"/>
<accession>A0AAV3XYA1</accession>
<evidence type="ECO:0000313" key="2">
    <source>
        <dbReference type="Proteomes" id="UP000735302"/>
    </source>
</evidence>
<sequence>MIKKKKKDPDSHPRLTTSLQLYRRNSDLLHKTLDILAFVRSVARLLSRSNKAAKRRTPGRLPLKKRATDVRLGCETQRIAPTLRQIADLVCARTKEREYLKTCTVGHVNCCSSVGLRLISRDISTSQALPKDLHPVWKKRQ</sequence>
<reference evidence="1 2" key="1">
    <citation type="journal article" date="2021" name="Elife">
        <title>Chloroplast acquisition without the gene transfer in kleptoplastic sea slugs, Plakobranchus ocellatus.</title>
        <authorList>
            <person name="Maeda T."/>
            <person name="Takahashi S."/>
            <person name="Yoshida T."/>
            <person name="Shimamura S."/>
            <person name="Takaki Y."/>
            <person name="Nagai Y."/>
            <person name="Toyoda A."/>
            <person name="Suzuki Y."/>
            <person name="Arimoto A."/>
            <person name="Ishii H."/>
            <person name="Satoh N."/>
            <person name="Nishiyama T."/>
            <person name="Hasebe M."/>
            <person name="Maruyama T."/>
            <person name="Minagawa J."/>
            <person name="Obokata J."/>
            <person name="Shigenobu S."/>
        </authorList>
    </citation>
    <scope>NUCLEOTIDE SEQUENCE [LARGE SCALE GENOMIC DNA]</scope>
</reference>
<dbReference type="AlphaFoldDB" id="A0AAV3XYA1"/>